<feature type="transmembrane region" description="Helical" evidence="6">
    <location>
        <begin position="152"/>
        <end position="176"/>
    </location>
</feature>
<name>A0ABR8XNS5_9BACL</name>
<reference evidence="8 9" key="1">
    <citation type="submission" date="2020-08" db="EMBL/GenBank/DDBJ databases">
        <title>A Genomic Blueprint of the Chicken Gut Microbiome.</title>
        <authorList>
            <person name="Gilroy R."/>
            <person name="Ravi A."/>
            <person name="Getino M."/>
            <person name="Pursley I."/>
            <person name="Horton D.L."/>
            <person name="Alikhan N.-F."/>
            <person name="Baker D."/>
            <person name="Gharbi K."/>
            <person name="Hall N."/>
            <person name="Watson M."/>
            <person name="Adriaenssens E.M."/>
            <person name="Foster-Nyarko E."/>
            <person name="Jarju S."/>
            <person name="Secka A."/>
            <person name="Antonio M."/>
            <person name="Oren A."/>
            <person name="Chaudhuri R."/>
            <person name="La Ragione R.M."/>
            <person name="Hildebrand F."/>
            <person name="Pallen M.J."/>
        </authorList>
    </citation>
    <scope>NUCLEOTIDE SEQUENCE [LARGE SCALE GENOMIC DNA]</scope>
    <source>
        <strain evidence="8 9">Sa1YVA6</strain>
    </source>
</reference>
<evidence type="ECO:0000313" key="9">
    <source>
        <dbReference type="Proteomes" id="UP000600565"/>
    </source>
</evidence>
<evidence type="ECO:0000313" key="8">
    <source>
        <dbReference type="EMBL" id="MBD8033549.1"/>
    </source>
</evidence>
<dbReference type="InterPro" id="IPR003838">
    <property type="entry name" value="ABC3_permease_C"/>
</dbReference>
<keyword evidence="3 6" id="KW-0812">Transmembrane</keyword>
<evidence type="ECO:0000256" key="3">
    <source>
        <dbReference type="ARBA" id="ARBA00022692"/>
    </source>
</evidence>
<feature type="transmembrane region" description="Helical" evidence="6">
    <location>
        <begin position="230"/>
        <end position="258"/>
    </location>
</feature>
<organism evidence="8 9">
    <name type="scientific">Solibacillus merdavium</name>
    <dbReference type="NCBI Taxonomy" id="2762218"/>
    <lineage>
        <taxon>Bacteria</taxon>
        <taxon>Bacillati</taxon>
        <taxon>Bacillota</taxon>
        <taxon>Bacilli</taxon>
        <taxon>Bacillales</taxon>
        <taxon>Caryophanaceae</taxon>
        <taxon>Solibacillus</taxon>
    </lineage>
</organism>
<dbReference type="EMBL" id="JACSPW010000009">
    <property type="protein sequence ID" value="MBD8033549.1"/>
    <property type="molecule type" value="Genomic_DNA"/>
</dbReference>
<evidence type="ECO:0000256" key="1">
    <source>
        <dbReference type="ARBA" id="ARBA00004651"/>
    </source>
</evidence>
<feature type="transmembrane region" description="Helical" evidence="6">
    <location>
        <begin position="597"/>
        <end position="615"/>
    </location>
</feature>
<dbReference type="InterPro" id="IPR052536">
    <property type="entry name" value="ABC-4_Integral_Memb_Prot"/>
</dbReference>
<evidence type="ECO:0000256" key="6">
    <source>
        <dbReference type="PIRNR" id="PIRNR018968"/>
    </source>
</evidence>
<proteinExistence type="inferred from homology"/>
<feature type="transmembrane region" description="Helical" evidence="6">
    <location>
        <begin position="20"/>
        <end position="40"/>
    </location>
</feature>
<dbReference type="Pfam" id="PF02687">
    <property type="entry name" value="FtsX"/>
    <property type="match status" value="1"/>
</dbReference>
<evidence type="ECO:0000256" key="4">
    <source>
        <dbReference type="ARBA" id="ARBA00022989"/>
    </source>
</evidence>
<dbReference type="RefSeq" id="WP_191704088.1">
    <property type="nucleotide sequence ID" value="NZ_JACSPW010000009.1"/>
</dbReference>
<feature type="transmembrane region" description="Helical" evidence="6">
    <location>
        <begin position="197"/>
        <end position="218"/>
    </location>
</feature>
<evidence type="ECO:0000259" key="7">
    <source>
        <dbReference type="Pfam" id="PF02687"/>
    </source>
</evidence>
<keyword evidence="5 6" id="KW-0472">Membrane</keyword>
<dbReference type="InterPro" id="IPR027022">
    <property type="entry name" value="ABC_permease_BceB-typ"/>
</dbReference>
<evidence type="ECO:0000256" key="2">
    <source>
        <dbReference type="ARBA" id="ARBA00022475"/>
    </source>
</evidence>
<feature type="transmembrane region" description="Helical" evidence="6">
    <location>
        <begin position="630"/>
        <end position="652"/>
    </location>
</feature>
<keyword evidence="2 6" id="KW-1003">Cell membrane</keyword>
<sequence length="660" mass="73954">MKLSQLVFKSMQKNMRHYYLYFFALIFSVTLFFSFVTLQYNESIIAATKVSGTASSGFEAASYMLYFIVLFFVLYANHLFIKRRSKEIGLYQLIGMTKGLVTRLIAFENILLFIGAVSIGMVLGLLSSRLFAMILLKLLQFDAVVTMTFSKVAVVNTLMVFGVLLVIILVQMAFMVRKTTLLSLFNASKQADERVKSFSVFPMMMGAIGLGLIIYGYYRSTVLFTGQTTNLFLSMVIILATTIGGTYLVFRFSVAFLLNLFRLTKKGHLNLTDVLALTPIMHRMKGNAKSLTLITVLTAVSLAITTLSYISYYSASSSAEDEMPADYIAVDGREEPFIQALKQEGIAFEQKTFRLTSAQFDLATIFSGDVIGMFQGNTLSDALIIPLSDYHQLNSKVQLNKGEAIITGFSGFQSNIMPIEAPIDLTLLHQESEIPLRIKEVNDTAVLAWRVTAGGFIVVVEDSVFNQLQRLNSEYAIGYSTQEQTSINLTNADEETYKQVEKLYKQTGANVLFKSHEGSTVNKLSSQRSTVEYNLNLFGTTIFTTAFLGLAFLLATGSILYFKQMSEADEEAESYRILRKIGFTQDELLKGIMMKQLFNFGVPLLIGLLHSYFAVRSGWFLFGTEMTTPLLITMTLYIVMYIVFASLTISYYKKIIKQAL</sequence>
<dbReference type="PANTHER" id="PTHR46795">
    <property type="entry name" value="ABC TRANSPORTER PERMEASE-RELATED-RELATED"/>
    <property type="match status" value="1"/>
</dbReference>
<evidence type="ECO:0000256" key="5">
    <source>
        <dbReference type="ARBA" id="ARBA00023136"/>
    </source>
</evidence>
<gene>
    <name evidence="8" type="ORF">H9632_10740</name>
</gene>
<accession>A0ABR8XNS5</accession>
<keyword evidence="4 6" id="KW-1133">Transmembrane helix</keyword>
<keyword evidence="6" id="KW-0813">Transport</keyword>
<keyword evidence="9" id="KW-1185">Reference proteome</keyword>
<dbReference type="PANTHER" id="PTHR46795:SF3">
    <property type="entry name" value="ABC TRANSPORTER PERMEASE"/>
    <property type="match status" value="1"/>
</dbReference>
<feature type="transmembrane region" description="Helical" evidence="6">
    <location>
        <begin position="537"/>
        <end position="562"/>
    </location>
</feature>
<dbReference type="Proteomes" id="UP000600565">
    <property type="component" value="Unassembled WGS sequence"/>
</dbReference>
<dbReference type="PIRSF" id="PIRSF018968">
    <property type="entry name" value="ABC_permease_BceB"/>
    <property type="match status" value="1"/>
</dbReference>
<feature type="transmembrane region" description="Helical" evidence="6">
    <location>
        <begin position="291"/>
        <end position="312"/>
    </location>
</feature>
<feature type="transmembrane region" description="Helical" evidence="6">
    <location>
        <begin position="110"/>
        <end position="132"/>
    </location>
</feature>
<comment type="caution">
    <text evidence="8">The sequence shown here is derived from an EMBL/GenBank/DDBJ whole genome shotgun (WGS) entry which is preliminary data.</text>
</comment>
<feature type="transmembrane region" description="Helical" evidence="6">
    <location>
        <begin position="60"/>
        <end position="81"/>
    </location>
</feature>
<feature type="domain" description="ABC3 transporter permease C-terminal" evidence="7">
    <location>
        <begin position="61"/>
        <end position="178"/>
    </location>
</feature>
<comment type="subcellular location">
    <subcellularLocation>
        <location evidence="1 6">Cell membrane</location>
        <topology evidence="1 6">Multi-pass membrane protein</topology>
    </subcellularLocation>
</comment>
<protein>
    <submittedName>
        <fullName evidence="8">ABC transporter permease</fullName>
    </submittedName>
</protein>
<comment type="similarity">
    <text evidence="6">Belongs to the ABC-4 integral membrane protein family.</text>
</comment>